<gene>
    <name evidence="6" type="ORF">BE04_43310</name>
</gene>
<dbReference type="Gene3D" id="1.10.10.60">
    <property type="entry name" value="Homeodomain-like"/>
    <property type="match status" value="1"/>
</dbReference>
<dbReference type="GO" id="GO:0003700">
    <property type="term" value="F:DNA-binding transcription factor activity"/>
    <property type="evidence" value="ECO:0007669"/>
    <property type="project" value="InterPro"/>
</dbReference>
<evidence type="ECO:0000256" key="2">
    <source>
        <dbReference type="ARBA" id="ARBA00023125"/>
    </source>
</evidence>
<name>A0A150PFG4_SORCE</name>
<dbReference type="PANTHER" id="PTHR47894:SF1">
    <property type="entry name" value="HTH-TYPE TRANSCRIPTIONAL REGULATOR VQSM"/>
    <property type="match status" value="1"/>
</dbReference>
<feature type="region of interest" description="Disordered" evidence="4">
    <location>
        <begin position="330"/>
        <end position="372"/>
    </location>
</feature>
<dbReference type="InterPro" id="IPR018060">
    <property type="entry name" value="HTH_AraC"/>
</dbReference>
<evidence type="ECO:0000256" key="4">
    <source>
        <dbReference type="SAM" id="MobiDB-lite"/>
    </source>
</evidence>
<dbReference type="InterPro" id="IPR032687">
    <property type="entry name" value="AraC-type_N"/>
</dbReference>
<dbReference type="PROSITE" id="PS01124">
    <property type="entry name" value="HTH_ARAC_FAMILY_2"/>
    <property type="match status" value="1"/>
</dbReference>
<proteinExistence type="predicted"/>
<dbReference type="SUPFAM" id="SSF46689">
    <property type="entry name" value="Homeodomain-like"/>
    <property type="match status" value="1"/>
</dbReference>
<keyword evidence="1" id="KW-0805">Transcription regulation</keyword>
<keyword evidence="3" id="KW-0804">Transcription</keyword>
<dbReference type="GO" id="GO:0000976">
    <property type="term" value="F:transcription cis-regulatory region binding"/>
    <property type="evidence" value="ECO:0007669"/>
    <property type="project" value="TreeGrafter"/>
</dbReference>
<reference evidence="6 7" key="1">
    <citation type="submission" date="2014-02" db="EMBL/GenBank/DDBJ databases">
        <title>The small core and large imbalanced accessory genome model reveals a collaborative survival strategy of Sorangium cellulosum strains in nature.</title>
        <authorList>
            <person name="Han K."/>
            <person name="Peng R."/>
            <person name="Blom J."/>
            <person name="Li Y.-Z."/>
        </authorList>
    </citation>
    <scope>NUCLEOTIDE SEQUENCE [LARGE SCALE GENOMIC DNA]</scope>
    <source>
        <strain evidence="6 7">So0157-18</strain>
    </source>
</reference>
<dbReference type="EMBL" id="JELX01002801">
    <property type="protein sequence ID" value="KYF54238.1"/>
    <property type="molecule type" value="Genomic_DNA"/>
</dbReference>
<dbReference type="Pfam" id="PF12625">
    <property type="entry name" value="Arabinose_bd"/>
    <property type="match status" value="1"/>
</dbReference>
<accession>A0A150PFG4</accession>
<dbReference type="PANTHER" id="PTHR47894">
    <property type="entry name" value="HTH-TYPE TRANSCRIPTIONAL REGULATOR GADX"/>
    <property type="match status" value="1"/>
</dbReference>
<sequence length="372" mass="40810">MVRPQPTVVARVVQRIVDHALRDGVRLDAMRRAARLPPSLAEDPARRIGLDGVIDLWTYLGRTLDDPSLPIRVAQAAAIEDLHVLGFAMMTAPSVRDAVDTVARYGPLLTDSGRWEVTETARRVHVRWYRARPLTLGHRLSNETAVAQGLGCLRRIAGAELTPVEVTFRHAAPPRRAGHGAFFDCPVIFDAPHDGLSFRRDLLDAVPPSANRTLWEYLCRSAEALSLELAPRSREDAVRHAIVRALSSADGGVPSLPRVARALGTTERTLRRHLDAEGTSFRRLVDDVRRERAGSLLRRETISVTEVALQLGFADTTAFSHACQRWFGRAPRDLRGTPGPGSRGAKPASGSRPGELVPSDTHDRSRIAHLGA</sequence>
<evidence type="ECO:0000313" key="6">
    <source>
        <dbReference type="EMBL" id="KYF54238.1"/>
    </source>
</evidence>
<keyword evidence="2" id="KW-0238">DNA-binding</keyword>
<dbReference type="SMART" id="SM00342">
    <property type="entry name" value="HTH_ARAC"/>
    <property type="match status" value="1"/>
</dbReference>
<dbReference type="AlphaFoldDB" id="A0A150PFG4"/>
<evidence type="ECO:0000313" key="7">
    <source>
        <dbReference type="Proteomes" id="UP000075604"/>
    </source>
</evidence>
<evidence type="ECO:0000256" key="3">
    <source>
        <dbReference type="ARBA" id="ARBA00023163"/>
    </source>
</evidence>
<feature type="domain" description="HTH araC/xylS-type" evidence="5">
    <location>
        <begin position="236"/>
        <end position="337"/>
    </location>
</feature>
<protein>
    <submittedName>
        <fullName evidence="6">AraC family transcriptional regulator</fullName>
    </submittedName>
</protein>
<evidence type="ECO:0000256" key="1">
    <source>
        <dbReference type="ARBA" id="ARBA00023015"/>
    </source>
</evidence>
<dbReference type="InterPro" id="IPR009057">
    <property type="entry name" value="Homeodomain-like_sf"/>
</dbReference>
<dbReference type="GO" id="GO:0005829">
    <property type="term" value="C:cytosol"/>
    <property type="evidence" value="ECO:0007669"/>
    <property type="project" value="TreeGrafter"/>
</dbReference>
<dbReference type="Proteomes" id="UP000075604">
    <property type="component" value="Unassembled WGS sequence"/>
</dbReference>
<organism evidence="6 7">
    <name type="scientific">Sorangium cellulosum</name>
    <name type="common">Polyangium cellulosum</name>
    <dbReference type="NCBI Taxonomy" id="56"/>
    <lineage>
        <taxon>Bacteria</taxon>
        <taxon>Pseudomonadati</taxon>
        <taxon>Myxococcota</taxon>
        <taxon>Polyangia</taxon>
        <taxon>Polyangiales</taxon>
        <taxon>Polyangiaceae</taxon>
        <taxon>Sorangium</taxon>
    </lineage>
</organism>
<comment type="caution">
    <text evidence="6">The sequence shown here is derived from an EMBL/GenBank/DDBJ whole genome shotgun (WGS) entry which is preliminary data.</text>
</comment>
<dbReference type="Pfam" id="PF12833">
    <property type="entry name" value="HTH_18"/>
    <property type="match status" value="1"/>
</dbReference>
<evidence type="ECO:0000259" key="5">
    <source>
        <dbReference type="PROSITE" id="PS01124"/>
    </source>
</evidence>